<dbReference type="InterPro" id="IPR056935">
    <property type="entry name" value="Rv0428c-like_C"/>
</dbReference>
<dbReference type="AlphaFoldDB" id="A0A6S6SUA2"/>
<keyword evidence="1 4" id="KW-0808">Transferase</keyword>
<proteinExistence type="predicted"/>
<reference evidence="4" key="1">
    <citation type="submission" date="2020-01" db="EMBL/GenBank/DDBJ databases">
        <authorList>
            <person name="Meier V. D."/>
            <person name="Meier V D."/>
        </authorList>
    </citation>
    <scope>NUCLEOTIDE SEQUENCE</scope>
    <source>
        <strain evidence="4">HLG_WM_MAG_09</strain>
    </source>
</reference>
<dbReference type="Pfam" id="PF24553">
    <property type="entry name" value="Rv0428c_C"/>
    <property type="match status" value="1"/>
</dbReference>
<sequence>MSVESWLKLEQAAFSAWPALESEALGAWLLRFADGYTKRANSANATAIISQLSDQQCEIIESYFRLRQQPPVFRIASFAVDNAIDEKLIQRGYQLNDLSLVMTAANSEGIVKPDQSVEFLEVEEWLELFQLVSGKIGNGQATHLGMLQSISSPSAFAVIKEAGQPVCCGLAVASNGCVGLFDIATAKSFRQRGLASKLCQTLIHWGERQGAETVYLQVVANNKAAINLYERLGFRRAYEYWYRVGQ</sequence>
<keyword evidence="2" id="KW-0012">Acyltransferase</keyword>
<dbReference type="PANTHER" id="PTHR43420">
    <property type="entry name" value="ACETYLTRANSFERASE"/>
    <property type="match status" value="1"/>
</dbReference>
<dbReference type="PROSITE" id="PS51186">
    <property type="entry name" value="GNAT"/>
    <property type="match status" value="1"/>
</dbReference>
<evidence type="ECO:0000256" key="2">
    <source>
        <dbReference type="ARBA" id="ARBA00023315"/>
    </source>
</evidence>
<dbReference type="PANTHER" id="PTHR43420:SF12">
    <property type="entry name" value="N-ACETYLTRANSFERASE DOMAIN-CONTAINING PROTEIN"/>
    <property type="match status" value="1"/>
</dbReference>
<evidence type="ECO:0000256" key="1">
    <source>
        <dbReference type="ARBA" id="ARBA00022679"/>
    </source>
</evidence>
<accession>A0A6S6SUA2</accession>
<dbReference type="Gene3D" id="3.40.630.30">
    <property type="match status" value="1"/>
</dbReference>
<dbReference type="InterPro" id="IPR050680">
    <property type="entry name" value="YpeA/RimI_acetyltransf"/>
</dbReference>
<dbReference type="GO" id="GO:0016747">
    <property type="term" value="F:acyltransferase activity, transferring groups other than amino-acyl groups"/>
    <property type="evidence" value="ECO:0007669"/>
    <property type="project" value="InterPro"/>
</dbReference>
<dbReference type="InterPro" id="IPR016181">
    <property type="entry name" value="Acyl_CoA_acyltransferase"/>
</dbReference>
<gene>
    <name evidence="4" type="ORF">HELGO_WM31883</name>
</gene>
<dbReference type="CDD" id="cd04301">
    <property type="entry name" value="NAT_SF"/>
    <property type="match status" value="1"/>
</dbReference>
<dbReference type="InterPro" id="IPR000182">
    <property type="entry name" value="GNAT_dom"/>
</dbReference>
<feature type="domain" description="N-acetyltransferase" evidence="3">
    <location>
        <begin position="109"/>
        <end position="246"/>
    </location>
</feature>
<organism evidence="4">
    <name type="scientific">uncultured Thiotrichaceae bacterium</name>
    <dbReference type="NCBI Taxonomy" id="298394"/>
    <lineage>
        <taxon>Bacteria</taxon>
        <taxon>Pseudomonadati</taxon>
        <taxon>Pseudomonadota</taxon>
        <taxon>Gammaproteobacteria</taxon>
        <taxon>Thiotrichales</taxon>
        <taxon>Thiotrichaceae</taxon>
        <taxon>environmental samples</taxon>
    </lineage>
</organism>
<protein>
    <submittedName>
        <fullName evidence="4">GCN5-related N-acetyltransferase</fullName>
    </submittedName>
</protein>
<evidence type="ECO:0000313" key="4">
    <source>
        <dbReference type="EMBL" id="CAA6808383.1"/>
    </source>
</evidence>
<dbReference type="EMBL" id="CACVAT010000121">
    <property type="protein sequence ID" value="CAA6808383.1"/>
    <property type="molecule type" value="Genomic_DNA"/>
</dbReference>
<dbReference type="SUPFAM" id="SSF55729">
    <property type="entry name" value="Acyl-CoA N-acyltransferases (Nat)"/>
    <property type="match status" value="1"/>
</dbReference>
<evidence type="ECO:0000259" key="3">
    <source>
        <dbReference type="PROSITE" id="PS51186"/>
    </source>
</evidence>
<name>A0A6S6SUA2_9GAMM</name>